<protein>
    <recommendedName>
        <fullName evidence="4">CopG family transcriptional regulator</fullName>
    </recommendedName>
</protein>
<evidence type="ECO:0008006" key="4">
    <source>
        <dbReference type="Google" id="ProtNLM"/>
    </source>
</evidence>
<organism evidence="2 3">
    <name type="scientific">Candidatus Kerfeldbacteria bacterium CG15_BIG_FIL_POST_REV_8_21_14_020_45_12</name>
    <dbReference type="NCBI Taxonomy" id="2014247"/>
    <lineage>
        <taxon>Bacteria</taxon>
        <taxon>Candidatus Kerfeldiibacteriota</taxon>
    </lineage>
</organism>
<evidence type="ECO:0000256" key="1">
    <source>
        <dbReference type="SAM" id="MobiDB-lite"/>
    </source>
</evidence>
<reference evidence="2 3" key="1">
    <citation type="submission" date="2017-09" db="EMBL/GenBank/DDBJ databases">
        <title>Depth-based differentiation of microbial function through sediment-hosted aquifers and enrichment of novel symbionts in the deep terrestrial subsurface.</title>
        <authorList>
            <person name="Probst A.J."/>
            <person name="Ladd B."/>
            <person name="Jarett J.K."/>
            <person name="Geller-Mcgrath D.E."/>
            <person name="Sieber C.M."/>
            <person name="Emerson J.B."/>
            <person name="Anantharaman K."/>
            <person name="Thomas B.C."/>
            <person name="Malmstrom R."/>
            <person name="Stieglmeier M."/>
            <person name="Klingl A."/>
            <person name="Woyke T."/>
            <person name="Ryan C.M."/>
            <person name="Banfield J.F."/>
        </authorList>
    </citation>
    <scope>NUCLEOTIDE SEQUENCE [LARGE SCALE GENOMIC DNA]</scope>
    <source>
        <strain evidence="2">CG15_BIG_FIL_POST_REV_8_21_14_020_45_12</strain>
    </source>
</reference>
<name>A0A2M7H3F5_9BACT</name>
<proteinExistence type="predicted"/>
<dbReference type="EMBL" id="PFGC01000041">
    <property type="protein sequence ID" value="PIW36761.1"/>
    <property type="molecule type" value="Genomic_DNA"/>
</dbReference>
<sequence length="75" mass="8499">MQISLPDDLVKQLESRVSASTEFSTIEEYAIYVLTEVLKQTDDSSTKNSTDSDDNYTKDQEDAVKDRLESLGYLD</sequence>
<evidence type="ECO:0000313" key="2">
    <source>
        <dbReference type="EMBL" id="PIW36761.1"/>
    </source>
</evidence>
<evidence type="ECO:0000313" key="3">
    <source>
        <dbReference type="Proteomes" id="UP000230292"/>
    </source>
</evidence>
<feature type="compositionally biased region" description="Basic and acidic residues" evidence="1">
    <location>
        <begin position="55"/>
        <end position="69"/>
    </location>
</feature>
<gene>
    <name evidence="2" type="ORF">COW24_03690</name>
</gene>
<feature type="region of interest" description="Disordered" evidence="1">
    <location>
        <begin position="40"/>
        <end position="75"/>
    </location>
</feature>
<dbReference type="Proteomes" id="UP000230292">
    <property type="component" value="Unassembled WGS sequence"/>
</dbReference>
<accession>A0A2M7H3F5</accession>
<dbReference type="AlphaFoldDB" id="A0A2M7H3F5"/>
<comment type="caution">
    <text evidence="2">The sequence shown here is derived from an EMBL/GenBank/DDBJ whole genome shotgun (WGS) entry which is preliminary data.</text>
</comment>